<comment type="caution">
    <text evidence="1">The sequence shown here is derived from an EMBL/GenBank/DDBJ whole genome shotgun (WGS) entry which is preliminary data.</text>
</comment>
<protein>
    <recommendedName>
        <fullName evidence="3">Mobile element protein</fullName>
    </recommendedName>
</protein>
<dbReference type="EMBL" id="AMQX01000006">
    <property type="protein sequence ID" value="EKS51037.1"/>
    <property type="molecule type" value="Genomic_DNA"/>
</dbReference>
<evidence type="ECO:0000313" key="2">
    <source>
        <dbReference type="Proteomes" id="UP000009352"/>
    </source>
</evidence>
<dbReference type="Proteomes" id="UP000009352">
    <property type="component" value="Unassembled WGS sequence"/>
</dbReference>
<dbReference type="AlphaFoldDB" id="A0AB33XUW1"/>
<evidence type="ECO:0000313" key="1">
    <source>
        <dbReference type="EMBL" id="EKS51037.1"/>
    </source>
</evidence>
<sequence>MAKAQPLRLEATYTPIAKRSCSRSKNDVFHVSLKGLY</sequence>
<reference evidence="1 2" key="1">
    <citation type="journal article" date="2013" name="Genome Announc.">
        <title>Draft Genome Sequence of Staphylococcus simulans UMC-CNS-990, Isolated from a Case of Chronic Bovine Mastitis.</title>
        <authorList>
            <person name="Calcutt M.J."/>
            <person name="Foecking M.F."/>
            <person name="Hsieh H.Y."/>
            <person name="Perry J."/>
            <person name="Stewart G.C."/>
            <person name="Middleton J.R."/>
        </authorList>
    </citation>
    <scope>NUCLEOTIDE SEQUENCE [LARGE SCALE GENOMIC DNA]</scope>
    <source>
        <strain evidence="1 2">LRHMDP3</strain>
    </source>
</reference>
<proteinExistence type="predicted"/>
<name>A0AB33XUW1_LACRH</name>
<dbReference type="NCBIfam" id="NF040509">
    <property type="entry name" value="Lacto_palin_RPT"/>
    <property type="match status" value="1"/>
</dbReference>
<gene>
    <name evidence="1" type="ORF">LRHMDP3_1420</name>
</gene>
<accession>A0AB33XUW1</accession>
<evidence type="ECO:0008006" key="3">
    <source>
        <dbReference type="Google" id="ProtNLM"/>
    </source>
</evidence>
<organism evidence="1 2">
    <name type="scientific">Lacticaseibacillus rhamnosus LRHMDP3</name>
    <dbReference type="NCBI Taxonomy" id="1203259"/>
    <lineage>
        <taxon>Bacteria</taxon>
        <taxon>Bacillati</taxon>
        <taxon>Bacillota</taxon>
        <taxon>Bacilli</taxon>
        <taxon>Lactobacillales</taxon>
        <taxon>Lactobacillaceae</taxon>
        <taxon>Lacticaseibacillus</taxon>
    </lineage>
</organism>